<keyword evidence="5" id="KW-0472">Membrane</keyword>
<dbReference type="Gene3D" id="3.40.190.10">
    <property type="entry name" value="Periplasmic binding protein-like II"/>
    <property type="match status" value="1"/>
</dbReference>
<feature type="transmembrane region" description="Helical" evidence="5">
    <location>
        <begin position="711"/>
        <end position="733"/>
    </location>
</feature>
<keyword evidence="3" id="KW-0813">Transport</keyword>
<accession>A0A1H3HYU7</accession>
<organism evidence="7 8">
    <name type="scientific">Nitrosomonas halophila</name>
    <dbReference type="NCBI Taxonomy" id="44576"/>
    <lineage>
        <taxon>Bacteria</taxon>
        <taxon>Pseudomonadati</taxon>
        <taxon>Pseudomonadota</taxon>
        <taxon>Betaproteobacteria</taxon>
        <taxon>Nitrosomonadales</taxon>
        <taxon>Nitrosomonadaceae</taxon>
        <taxon>Nitrosomonas</taxon>
    </lineage>
</organism>
<dbReference type="AlphaFoldDB" id="A0A1H3HYU7"/>
<sequence length="747" mass="86301">MQPDYVYRFPILLLFSCFSMGVGKGWRYGLFFLVILLTACTDVWNNPYPEADSGKNILYNAFVERPKHLDPVQSYSSNEITFTAQIYQPPLQYHYLKRPFTLIPQTALSMPVVRYYNANDEQLPANAASAEIHYSVYEISIKPGILYQPHPAFAKDVQANLLYHALTVQDTQSVYKLSDFEHSGTRELVAADYIYQIKRLAHPRLHSPIYGLMADYLVGLRELADTLRKVDRQMPADDFLDLREFSLSGVELVDDYTYRIRIKGKYPQFMYWLAMPFFAPVPWEVDRFFSQSGLAERNLTLDWYPVGTGPYMLTQNDPNRIMVLERNPNFAGEFYPYEGMPEDEERGLLRDAGRPLPLIDKVVFSRERESIPRWNKFLQGYYDASGIGSDSFDQAVQITGQGEAIVTDDMAAQGIRLETAVAPSTYYMGFNMLDPIVGGRTQQERASARKLRQAISIAVDYEEYISIFANGRGIPAQGPIPPGIEGYREGLAGLNPTVYEWREDRPQRKSIELARALLAEAGYPRGVDRKTGKPLVLYFDVTARSADDKSILDWMRKQFRKLNIQLVVRSTDYNRFQDKIRKGNAQIFEWGWNADYPDPENFLFLLYGPQRKVGNNGENAANYDNAEYNQLFEQMKNMEPGPQRARIIDRMVAILREDAPWLWGFHPLDFALYHAWYENVKPNRLGYNNIKYWRIDPVLREQKRREWNEPVLWPIGTAFAVLGIFLAPAWFAYRRRELSQSLSGRAT</sequence>
<dbReference type="SUPFAM" id="SSF53850">
    <property type="entry name" value="Periplasmic binding protein-like II"/>
    <property type="match status" value="1"/>
</dbReference>
<evidence type="ECO:0000313" key="8">
    <source>
        <dbReference type="Proteomes" id="UP000198640"/>
    </source>
</evidence>
<evidence type="ECO:0000256" key="5">
    <source>
        <dbReference type="SAM" id="Phobius"/>
    </source>
</evidence>
<comment type="similarity">
    <text evidence="2">Belongs to the bacterial solute-binding protein 5 family.</text>
</comment>
<name>A0A1H3HYU7_9PROT</name>
<dbReference type="PANTHER" id="PTHR30290:SF10">
    <property type="entry name" value="PERIPLASMIC OLIGOPEPTIDE-BINDING PROTEIN-RELATED"/>
    <property type="match status" value="1"/>
</dbReference>
<dbReference type="GO" id="GO:1904680">
    <property type="term" value="F:peptide transmembrane transporter activity"/>
    <property type="evidence" value="ECO:0007669"/>
    <property type="project" value="TreeGrafter"/>
</dbReference>
<feature type="transmembrane region" description="Helical" evidence="5">
    <location>
        <begin position="6"/>
        <end position="23"/>
    </location>
</feature>
<dbReference type="Proteomes" id="UP000198640">
    <property type="component" value="Unassembled WGS sequence"/>
</dbReference>
<dbReference type="Gene3D" id="3.10.105.10">
    <property type="entry name" value="Dipeptide-binding Protein, Domain 3"/>
    <property type="match status" value="1"/>
</dbReference>
<dbReference type="CDD" id="cd08505">
    <property type="entry name" value="PBP2_NikA_DppA_OppA_like_18"/>
    <property type="match status" value="1"/>
</dbReference>
<keyword evidence="5" id="KW-0812">Transmembrane</keyword>
<dbReference type="GO" id="GO:0015833">
    <property type="term" value="P:peptide transport"/>
    <property type="evidence" value="ECO:0007669"/>
    <property type="project" value="TreeGrafter"/>
</dbReference>
<protein>
    <submittedName>
        <fullName evidence="7">ABC-type transport system, substrate-binding protein</fullName>
    </submittedName>
</protein>
<feature type="domain" description="Solute-binding protein family 5" evidence="6">
    <location>
        <begin position="184"/>
        <end position="611"/>
    </location>
</feature>
<evidence type="ECO:0000313" key="7">
    <source>
        <dbReference type="EMBL" id="SDY20673.1"/>
    </source>
</evidence>
<dbReference type="PANTHER" id="PTHR30290">
    <property type="entry name" value="PERIPLASMIC BINDING COMPONENT OF ABC TRANSPORTER"/>
    <property type="match status" value="1"/>
</dbReference>
<comment type="subcellular location">
    <subcellularLocation>
        <location evidence="1">Cell envelope</location>
    </subcellularLocation>
</comment>
<keyword evidence="5" id="KW-1133">Transmembrane helix</keyword>
<dbReference type="Pfam" id="PF00496">
    <property type="entry name" value="SBP_bac_5"/>
    <property type="match status" value="1"/>
</dbReference>
<dbReference type="EMBL" id="FNOY01000023">
    <property type="protein sequence ID" value="SDY20673.1"/>
    <property type="molecule type" value="Genomic_DNA"/>
</dbReference>
<dbReference type="GO" id="GO:0030313">
    <property type="term" value="C:cell envelope"/>
    <property type="evidence" value="ECO:0007669"/>
    <property type="project" value="UniProtKB-SubCell"/>
</dbReference>
<evidence type="ECO:0000256" key="3">
    <source>
        <dbReference type="ARBA" id="ARBA00022448"/>
    </source>
</evidence>
<keyword evidence="4" id="KW-0732">Signal</keyword>
<dbReference type="STRING" id="44576.SAMN05421881_10235"/>
<reference evidence="7 8" key="1">
    <citation type="submission" date="2016-10" db="EMBL/GenBank/DDBJ databases">
        <authorList>
            <person name="de Groot N.N."/>
        </authorList>
    </citation>
    <scope>NUCLEOTIDE SEQUENCE [LARGE SCALE GENOMIC DNA]</scope>
    <source>
        <strain evidence="7 8">Nm1</strain>
    </source>
</reference>
<dbReference type="InterPro" id="IPR039424">
    <property type="entry name" value="SBP_5"/>
</dbReference>
<evidence type="ECO:0000256" key="1">
    <source>
        <dbReference type="ARBA" id="ARBA00004196"/>
    </source>
</evidence>
<proteinExistence type="inferred from homology"/>
<gene>
    <name evidence="7" type="ORF">SAMN05421881_10235</name>
</gene>
<evidence type="ECO:0000256" key="4">
    <source>
        <dbReference type="ARBA" id="ARBA00022729"/>
    </source>
</evidence>
<dbReference type="InterPro" id="IPR000914">
    <property type="entry name" value="SBP_5_dom"/>
</dbReference>
<evidence type="ECO:0000259" key="6">
    <source>
        <dbReference type="Pfam" id="PF00496"/>
    </source>
</evidence>
<evidence type="ECO:0000256" key="2">
    <source>
        <dbReference type="ARBA" id="ARBA00005695"/>
    </source>
</evidence>
<keyword evidence="8" id="KW-1185">Reference proteome</keyword>